<comment type="caution">
    <text evidence="1">The sequence shown here is derived from an EMBL/GenBank/DDBJ whole genome shotgun (WGS) entry which is preliminary data.</text>
</comment>
<accession>A0A443LNB8</accession>
<gene>
    <name evidence="1" type="ORF">EOW65_06635</name>
</gene>
<sequence length="116" mass="12698">MPDPEWLQILRDEVAKPGATIAGVAASIGMKRTALSMLLSGKYPAKLDKVSAKFGPVVLDRYRDQVLCPHLRRGIGADECRTHATAPMSTSNPVKLAQWSACRRCPLNPTKEQKNV</sequence>
<dbReference type="Proteomes" id="UP000286594">
    <property type="component" value="Unassembled WGS sequence"/>
</dbReference>
<dbReference type="AlphaFoldDB" id="A0A443LNB8"/>
<keyword evidence="2" id="KW-1185">Reference proteome</keyword>
<dbReference type="OrthoDB" id="8291442at2"/>
<protein>
    <submittedName>
        <fullName evidence="1">Uncharacterized protein</fullName>
    </submittedName>
</protein>
<evidence type="ECO:0000313" key="2">
    <source>
        <dbReference type="Proteomes" id="UP000286594"/>
    </source>
</evidence>
<dbReference type="Gene3D" id="1.10.260.40">
    <property type="entry name" value="lambda repressor-like DNA-binding domains"/>
    <property type="match status" value="1"/>
</dbReference>
<dbReference type="EMBL" id="SAVB01000006">
    <property type="protein sequence ID" value="RWR50657.1"/>
    <property type="molecule type" value="Genomic_DNA"/>
</dbReference>
<dbReference type="InterPro" id="IPR010982">
    <property type="entry name" value="Lambda_DNA-bd_dom_sf"/>
</dbReference>
<dbReference type="GO" id="GO:0003677">
    <property type="term" value="F:DNA binding"/>
    <property type="evidence" value="ECO:0007669"/>
    <property type="project" value="InterPro"/>
</dbReference>
<organism evidence="1 2">
    <name type="scientific">Paenirhodobacter ferrireducens</name>
    <dbReference type="NCBI Taxonomy" id="1215032"/>
    <lineage>
        <taxon>Bacteria</taxon>
        <taxon>Pseudomonadati</taxon>
        <taxon>Pseudomonadota</taxon>
        <taxon>Alphaproteobacteria</taxon>
        <taxon>Rhodobacterales</taxon>
        <taxon>Rhodobacter group</taxon>
        <taxon>Paenirhodobacter</taxon>
    </lineage>
</organism>
<reference evidence="1 2" key="1">
    <citation type="submission" date="2019-01" db="EMBL/GenBank/DDBJ databases">
        <title>Sinorhodobacter populi sp. nov. isolated from the symptomatic bark tissue of Populus euramericana canker.</title>
        <authorList>
            <person name="Xu G."/>
        </authorList>
    </citation>
    <scope>NUCLEOTIDE SEQUENCE [LARGE SCALE GENOMIC DNA]</scope>
    <source>
        <strain evidence="1 2">CCTCC AB2012026</strain>
    </source>
</reference>
<proteinExistence type="predicted"/>
<evidence type="ECO:0000313" key="1">
    <source>
        <dbReference type="EMBL" id="RWR50657.1"/>
    </source>
</evidence>
<name>A0A443LNB8_9RHOB</name>